<comment type="subcellular location">
    <subcellularLocation>
        <location evidence="1">Nucleus</location>
    </subcellularLocation>
</comment>
<dbReference type="Pfam" id="PF16958">
    <property type="entry name" value="PRP9_N"/>
    <property type="match status" value="1"/>
</dbReference>
<feature type="region of interest" description="Disordered" evidence="8">
    <location>
        <begin position="368"/>
        <end position="395"/>
    </location>
</feature>
<dbReference type="SUPFAM" id="SSF57667">
    <property type="entry name" value="beta-beta-alpha zinc fingers"/>
    <property type="match status" value="1"/>
</dbReference>
<evidence type="ECO:0000313" key="11">
    <source>
        <dbReference type="Proteomes" id="UP000005666"/>
    </source>
</evidence>
<dbReference type="InterPro" id="IPR024598">
    <property type="entry name" value="SF3a60/Prp9_C"/>
</dbReference>
<feature type="compositionally biased region" description="Basic and acidic residues" evidence="8">
    <location>
        <begin position="368"/>
        <end position="379"/>
    </location>
</feature>
<sequence>MSNIEERRSLLEDLEVIESSITKRFQRNPELYYKYQEGLKKVVDPDIDLPSKTVRNTNKIYKTRKHKRKRKQILLQQYEINEFLDDYRRKEKQLMKQKLDISEFRDKGADFVKFEELLESINNEYNNQNEETPTNLKLLDKKDKYAMFSSSININSPNNILSKRSQLLDLNNYFSKEEQYGEILNLEQFYSSWLNVVKTADCSILKYILMLNVFLDKDEFILNSPMDRKNLRYVDFIRILSKYFESYLEKRYILNNWINFKTELKKSFEKYSIKPIVKEKKGYLCISCGKWFKNSNVYDGHLKGKQHEKHYSNRKMFLYNEYKLHRIINYLKYEFDESKAYMERKLAFTNTERNNELKLLTKKYEEPAYNKDEPENTDKYEEDDNSMSNAAEDRNKSFNMPLGPDGMPIPLWLYKLQGLDIKYNCEICGNKEYQGRKAYENHFSELTHTSHLYFLGIQYSKAFKGITSIAEAKSLWSSMHASNGSAASFSNQNNTKLAMTEDIEVEDSEGNVMSKKIYDELKKQNLV</sequence>
<dbReference type="InterPro" id="IPR022755">
    <property type="entry name" value="Znf_C2H2_jaz"/>
</dbReference>
<dbReference type="GO" id="GO:0003723">
    <property type="term" value="F:RNA binding"/>
    <property type="evidence" value="ECO:0007669"/>
    <property type="project" value="EnsemblFungi"/>
</dbReference>
<dbReference type="InterPro" id="IPR036236">
    <property type="entry name" value="Znf_C2H2_sf"/>
</dbReference>
<evidence type="ECO:0000313" key="10">
    <source>
        <dbReference type="EMBL" id="CCE61176.1"/>
    </source>
</evidence>
<feature type="domain" description="C2H2-type" evidence="9">
    <location>
        <begin position="283"/>
        <end position="315"/>
    </location>
</feature>
<dbReference type="HOGENOM" id="CLU_027160_1_1_1"/>
<name>G8BMP8_TETPH</name>
<keyword evidence="4" id="KW-0862">Zinc</keyword>
<dbReference type="InterPro" id="IPR051421">
    <property type="entry name" value="RNA_Proc_DNA_Dmg_Regulator"/>
</dbReference>
<dbReference type="InterPro" id="IPR013087">
    <property type="entry name" value="Znf_C2H2_type"/>
</dbReference>
<dbReference type="KEGG" id="tpf:TPHA_0A00910"/>
<evidence type="ECO:0000256" key="2">
    <source>
        <dbReference type="ARBA" id="ARBA00022723"/>
    </source>
</evidence>
<keyword evidence="7" id="KW-0175">Coiled coil</keyword>
<organism evidence="10 11">
    <name type="scientific">Tetrapisispora phaffii (strain ATCC 24235 / CBS 4417 / NBRC 1672 / NRRL Y-8282 / UCD 70-5)</name>
    <name type="common">Yeast</name>
    <name type="synonym">Fabospora phaffii</name>
    <dbReference type="NCBI Taxonomy" id="1071381"/>
    <lineage>
        <taxon>Eukaryota</taxon>
        <taxon>Fungi</taxon>
        <taxon>Dikarya</taxon>
        <taxon>Ascomycota</taxon>
        <taxon>Saccharomycotina</taxon>
        <taxon>Saccharomycetes</taxon>
        <taxon>Saccharomycetales</taxon>
        <taxon>Saccharomycetaceae</taxon>
        <taxon>Tetrapisispora</taxon>
    </lineage>
</organism>
<dbReference type="GO" id="GO:0008270">
    <property type="term" value="F:zinc ion binding"/>
    <property type="evidence" value="ECO:0007669"/>
    <property type="project" value="UniProtKB-KW"/>
</dbReference>
<keyword evidence="5" id="KW-0539">Nucleus</keyword>
<dbReference type="Pfam" id="PF11931">
    <property type="entry name" value="SF3a60_Prp9_C"/>
    <property type="match status" value="1"/>
</dbReference>
<dbReference type="STRING" id="1071381.G8BMP8"/>
<evidence type="ECO:0000256" key="6">
    <source>
        <dbReference type="PROSITE-ProRule" id="PRU00042"/>
    </source>
</evidence>
<dbReference type="RefSeq" id="XP_003683610.1">
    <property type="nucleotide sequence ID" value="XM_003683562.1"/>
</dbReference>
<dbReference type="OrthoDB" id="2160351at2759"/>
<reference evidence="10 11" key="1">
    <citation type="journal article" date="2011" name="Proc. Natl. Acad. Sci. U.S.A.">
        <title>Evolutionary erosion of yeast sex chromosomes by mating-type switching accidents.</title>
        <authorList>
            <person name="Gordon J.L."/>
            <person name="Armisen D."/>
            <person name="Proux-Wera E."/>
            <person name="Oheigeartaigh S.S."/>
            <person name="Byrne K.P."/>
            <person name="Wolfe K.H."/>
        </authorList>
    </citation>
    <scope>NUCLEOTIDE SEQUENCE [LARGE SCALE GENOMIC DNA]</scope>
    <source>
        <strain evidence="11">ATCC 24235 / CBS 4417 / NBRC 1672 / NRRL Y-8282 / UCD 70-5</strain>
    </source>
</reference>
<dbReference type="OMA" id="IPHWLYK"/>
<evidence type="ECO:0000259" key="9">
    <source>
        <dbReference type="PROSITE" id="PS50157"/>
    </source>
</evidence>
<evidence type="ECO:0000256" key="7">
    <source>
        <dbReference type="SAM" id="Coils"/>
    </source>
</evidence>
<evidence type="ECO:0000256" key="3">
    <source>
        <dbReference type="ARBA" id="ARBA00022771"/>
    </source>
</evidence>
<evidence type="ECO:0000256" key="8">
    <source>
        <dbReference type="SAM" id="MobiDB-lite"/>
    </source>
</evidence>
<dbReference type="EMBL" id="HE612856">
    <property type="protein sequence ID" value="CCE61176.1"/>
    <property type="molecule type" value="Genomic_DNA"/>
</dbReference>
<protein>
    <recommendedName>
        <fullName evidence="9">C2H2-type domain-containing protein</fullName>
    </recommendedName>
</protein>
<dbReference type="GO" id="GO:0071004">
    <property type="term" value="C:U2-type prespliceosome"/>
    <property type="evidence" value="ECO:0007669"/>
    <property type="project" value="EnsemblFungi"/>
</dbReference>
<dbReference type="Pfam" id="PF16837">
    <property type="entry name" value="SF3A3"/>
    <property type="match status" value="1"/>
</dbReference>
<dbReference type="Pfam" id="PF12171">
    <property type="entry name" value="zf-C2H2_jaz"/>
    <property type="match status" value="1"/>
</dbReference>
<dbReference type="GO" id="GO:0000395">
    <property type="term" value="P:mRNA 5'-splice site recognition"/>
    <property type="evidence" value="ECO:0007669"/>
    <property type="project" value="EnsemblFungi"/>
</dbReference>
<dbReference type="eggNOG" id="KOG2636">
    <property type="taxonomic scope" value="Eukaryota"/>
</dbReference>
<accession>G8BMP8</accession>
<dbReference type="PANTHER" id="PTHR12786">
    <property type="entry name" value="SPLICING FACTOR SF3A-RELATED"/>
    <property type="match status" value="1"/>
</dbReference>
<evidence type="ECO:0000256" key="1">
    <source>
        <dbReference type="ARBA" id="ARBA00004123"/>
    </source>
</evidence>
<dbReference type="GO" id="GO:0000974">
    <property type="term" value="C:Prp19 complex"/>
    <property type="evidence" value="ECO:0007669"/>
    <property type="project" value="EnsemblFungi"/>
</dbReference>
<dbReference type="PROSITE" id="PS50157">
    <property type="entry name" value="ZINC_FINGER_C2H2_2"/>
    <property type="match status" value="1"/>
</dbReference>
<evidence type="ECO:0000256" key="5">
    <source>
        <dbReference type="ARBA" id="ARBA00023242"/>
    </source>
</evidence>
<keyword evidence="3 6" id="KW-0863">Zinc-finger</keyword>
<dbReference type="SMART" id="SM00355">
    <property type="entry name" value="ZnF_C2H2"/>
    <property type="match status" value="2"/>
</dbReference>
<gene>
    <name evidence="10" type="primary">TPHA0A00910</name>
    <name evidence="10" type="ordered locus">TPHA_0A00910</name>
</gene>
<dbReference type="PANTHER" id="PTHR12786:SF2">
    <property type="entry name" value="SPLICING FACTOR 3A SUBUNIT 3"/>
    <property type="match status" value="1"/>
</dbReference>
<proteinExistence type="predicted"/>
<dbReference type="GeneID" id="11532800"/>
<evidence type="ECO:0000256" key="4">
    <source>
        <dbReference type="ARBA" id="ARBA00022833"/>
    </source>
</evidence>
<dbReference type="PROSITE" id="PS00028">
    <property type="entry name" value="ZINC_FINGER_C2H2_1"/>
    <property type="match status" value="1"/>
</dbReference>
<feature type="coiled-coil region" evidence="7">
    <location>
        <begin position="87"/>
        <end position="131"/>
    </location>
</feature>
<dbReference type="AlphaFoldDB" id="G8BMP8"/>
<keyword evidence="11" id="KW-1185">Reference proteome</keyword>
<dbReference type="InterPro" id="IPR031590">
    <property type="entry name" value="PRP9_N"/>
</dbReference>
<keyword evidence="2" id="KW-0479">Metal-binding</keyword>
<dbReference type="InterPro" id="IPR031774">
    <property type="entry name" value="SF3A3_dom"/>
</dbReference>
<dbReference type="Proteomes" id="UP000005666">
    <property type="component" value="Chromosome 1"/>
</dbReference>